<dbReference type="AlphaFoldDB" id="B0T450"/>
<dbReference type="NCBIfam" id="TIGR01842">
    <property type="entry name" value="type_I_sec_PrtD"/>
    <property type="match status" value="1"/>
</dbReference>
<dbReference type="Pfam" id="PF00005">
    <property type="entry name" value="ABC_tran"/>
    <property type="match status" value="1"/>
</dbReference>
<dbReference type="InterPro" id="IPR003593">
    <property type="entry name" value="AAA+_ATPase"/>
</dbReference>
<dbReference type="GO" id="GO:0005524">
    <property type="term" value="F:ATP binding"/>
    <property type="evidence" value="ECO:0007669"/>
    <property type="project" value="UniProtKB-KW"/>
</dbReference>
<feature type="transmembrane region" description="Helical" evidence="8">
    <location>
        <begin position="128"/>
        <end position="148"/>
    </location>
</feature>
<accession>B0T450</accession>
<keyword evidence="2 8" id="KW-0812">Transmembrane</keyword>
<dbReference type="HOGENOM" id="CLU_000604_95_6_5"/>
<dbReference type="EMBL" id="CP000927">
    <property type="protein sequence ID" value="ABZ73934.1"/>
    <property type="molecule type" value="Genomic_DNA"/>
</dbReference>
<dbReference type="PANTHER" id="PTHR43394">
    <property type="entry name" value="ATP-DEPENDENT PERMEASE MDL1, MITOCHONDRIAL"/>
    <property type="match status" value="1"/>
</dbReference>
<dbReference type="GO" id="GO:0030253">
    <property type="term" value="P:protein secretion by the type I secretion system"/>
    <property type="evidence" value="ECO:0007669"/>
    <property type="project" value="InterPro"/>
</dbReference>
<feature type="transmembrane region" description="Helical" evidence="8">
    <location>
        <begin position="154"/>
        <end position="174"/>
    </location>
</feature>
<dbReference type="InterPro" id="IPR017871">
    <property type="entry name" value="ABC_transporter-like_CS"/>
</dbReference>
<evidence type="ECO:0000256" key="4">
    <source>
        <dbReference type="ARBA" id="ARBA00022840"/>
    </source>
</evidence>
<organism evidence="11">
    <name type="scientific">Caulobacter sp. (strain K31)</name>
    <dbReference type="NCBI Taxonomy" id="366602"/>
    <lineage>
        <taxon>Bacteria</taxon>
        <taxon>Pseudomonadati</taxon>
        <taxon>Pseudomonadota</taxon>
        <taxon>Alphaproteobacteria</taxon>
        <taxon>Caulobacterales</taxon>
        <taxon>Caulobacteraceae</taxon>
        <taxon>Caulobacter</taxon>
    </lineage>
</organism>
<reference evidence="11" key="1">
    <citation type="submission" date="2008-01" db="EMBL/GenBank/DDBJ databases">
        <title>Complete sequence of chromosome of Caulobacter sp. K31.</title>
        <authorList>
            <consortium name="US DOE Joint Genome Institute"/>
            <person name="Copeland A."/>
            <person name="Lucas S."/>
            <person name="Lapidus A."/>
            <person name="Barry K."/>
            <person name="Glavina del Rio T."/>
            <person name="Dalin E."/>
            <person name="Tice H."/>
            <person name="Pitluck S."/>
            <person name="Bruce D."/>
            <person name="Goodwin L."/>
            <person name="Thompson L.S."/>
            <person name="Brettin T."/>
            <person name="Detter J.C."/>
            <person name="Han C."/>
            <person name="Schmutz J."/>
            <person name="Larimer F."/>
            <person name="Land M."/>
            <person name="Hauser L."/>
            <person name="Kyrpides N."/>
            <person name="Kim E."/>
            <person name="Stephens C."/>
            <person name="Richardson P."/>
        </authorList>
    </citation>
    <scope>NUCLEOTIDE SEQUENCE [LARGE SCALE GENOMIC DNA]</scope>
    <source>
        <strain evidence="11">K31</strain>
    </source>
</reference>
<evidence type="ECO:0000256" key="1">
    <source>
        <dbReference type="ARBA" id="ARBA00004651"/>
    </source>
</evidence>
<dbReference type="OrthoDB" id="9787557at2"/>
<evidence type="ECO:0000259" key="9">
    <source>
        <dbReference type="PROSITE" id="PS50893"/>
    </source>
</evidence>
<evidence type="ECO:0000259" key="10">
    <source>
        <dbReference type="PROSITE" id="PS50929"/>
    </source>
</evidence>
<feature type="domain" description="ABC transmembrane type-1" evidence="10">
    <location>
        <begin position="24"/>
        <end position="299"/>
    </location>
</feature>
<name>B0T450_CAUSK</name>
<dbReference type="SUPFAM" id="SSF52540">
    <property type="entry name" value="P-loop containing nucleoside triphosphate hydrolases"/>
    <property type="match status" value="1"/>
</dbReference>
<evidence type="ECO:0000256" key="7">
    <source>
        <dbReference type="SAM" id="MobiDB-lite"/>
    </source>
</evidence>
<dbReference type="SUPFAM" id="SSF90123">
    <property type="entry name" value="ABC transporter transmembrane region"/>
    <property type="match status" value="1"/>
</dbReference>
<keyword evidence="3" id="KW-0547">Nucleotide-binding</keyword>
<dbReference type="InterPro" id="IPR027417">
    <property type="entry name" value="P-loop_NTPase"/>
</dbReference>
<keyword evidence="5 8" id="KW-1133">Transmembrane helix</keyword>
<dbReference type="InterPro" id="IPR003439">
    <property type="entry name" value="ABC_transporter-like_ATP-bd"/>
</dbReference>
<dbReference type="InterPro" id="IPR011527">
    <property type="entry name" value="ABC1_TM_dom"/>
</dbReference>
<protein>
    <submittedName>
        <fullName evidence="11">Type I secretion system ATPase</fullName>
    </submittedName>
</protein>
<dbReference type="InterPro" id="IPR039421">
    <property type="entry name" value="Type_1_exporter"/>
</dbReference>
<dbReference type="PROSITE" id="PS50929">
    <property type="entry name" value="ABC_TM1F"/>
    <property type="match status" value="1"/>
</dbReference>
<dbReference type="STRING" id="366602.Caul_4814"/>
<dbReference type="GO" id="GO:0015421">
    <property type="term" value="F:ABC-type oligopeptide transporter activity"/>
    <property type="evidence" value="ECO:0007669"/>
    <property type="project" value="TreeGrafter"/>
</dbReference>
<evidence type="ECO:0000256" key="3">
    <source>
        <dbReference type="ARBA" id="ARBA00022741"/>
    </source>
</evidence>
<sequence length="591" mass="63156">MATANSTAGNPLRAAIETCRRHFVAVAIFSALLNILYLAPTIYMLQVYDRVVPTRGVITLVFLTVIFLFATAVLTGLDSLRSRLLVRASSRLDRRVSPAITSAVISRAGGSIKSTQAMREFDTLRQTITGIGILALFDAPWTPIYILICFLLHPLLGATALGGSLILLGLAFLNERSTTGPLKRANEAAAKAYNSLDQSANIGPVLRALGMRKAMVARHMQERHESIHLQAEAAFSSVTFMSLTKFTRLSLQSLSLGLGAYLAIEGKISAGSIFAASLLITRALAPIEQVLGAWRSVAQGRVAYRALNELFDQADLGEAHTLLPKPEGHLELENVSVLSPARDRLILNGITFSLKAGETLGVVGASGAGKSTLARAMAGALRPEQGRVRLDGADLKDWDEDQVAQYVGYVPQDPSLLMGSIKENISRFQTQLVDDPATLDAAVVRAAQACGAHDMIVRLPNGYDTPLGWGGAGLSAGQAQRVALARGMFGEPSLLVLDEPNAHLDADGEQELLKGLVQLKKEGVTVVIVAHRTSVLATIDQLMVLRDGRIEMAGPRDEVTQALAARRAPPSLTPNSNNNNSASIESKEPAE</sequence>
<dbReference type="GO" id="GO:0016887">
    <property type="term" value="F:ATP hydrolysis activity"/>
    <property type="evidence" value="ECO:0007669"/>
    <property type="project" value="InterPro"/>
</dbReference>
<feature type="compositionally biased region" description="Low complexity" evidence="7">
    <location>
        <begin position="569"/>
        <end position="584"/>
    </location>
</feature>
<gene>
    <name evidence="11" type="ordered locus">Caul_4814</name>
</gene>
<evidence type="ECO:0000313" key="11">
    <source>
        <dbReference type="EMBL" id="ABZ73934.1"/>
    </source>
</evidence>
<evidence type="ECO:0000256" key="2">
    <source>
        <dbReference type="ARBA" id="ARBA00022692"/>
    </source>
</evidence>
<feature type="domain" description="ABC transporter" evidence="9">
    <location>
        <begin position="330"/>
        <end position="572"/>
    </location>
</feature>
<dbReference type="SMART" id="SM00382">
    <property type="entry name" value="AAA"/>
    <property type="match status" value="1"/>
</dbReference>
<dbReference type="PROSITE" id="PS50893">
    <property type="entry name" value="ABC_TRANSPORTER_2"/>
    <property type="match status" value="1"/>
</dbReference>
<dbReference type="eggNOG" id="COG4618">
    <property type="taxonomic scope" value="Bacteria"/>
</dbReference>
<keyword evidence="4" id="KW-0067">ATP-binding</keyword>
<dbReference type="PROSITE" id="PS00211">
    <property type="entry name" value="ABC_TRANSPORTER_1"/>
    <property type="match status" value="1"/>
</dbReference>
<evidence type="ECO:0000256" key="5">
    <source>
        <dbReference type="ARBA" id="ARBA00022989"/>
    </source>
</evidence>
<dbReference type="GO" id="GO:0030256">
    <property type="term" value="C:type I protein secretion system complex"/>
    <property type="evidence" value="ECO:0007669"/>
    <property type="project" value="InterPro"/>
</dbReference>
<dbReference type="PANTHER" id="PTHR43394:SF1">
    <property type="entry name" value="ATP-BINDING CASSETTE SUB-FAMILY B MEMBER 10, MITOCHONDRIAL"/>
    <property type="match status" value="1"/>
</dbReference>
<dbReference type="InterPro" id="IPR010128">
    <property type="entry name" value="ATPase_T1SS_PrtD-like"/>
</dbReference>
<dbReference type="KEGG" id="cak:Caul_4814"/>
<dbReference type="Pfam" id="PF00664">
    <property type="entry name" value="ABC_membrane"/>
    <property type="match status" value="1"/>
</dbReference>
<dbReference type="Gene3D" id="3.40.50.300">
    <property type="entry name" value="P-loop containing nucleotide triphosphate hydrolases"/>
    <property type="match status" value="1"/>
</dbReference>
<proteinExistence type="predicted"/>
<comment type="subcellular location">
    <subcellularLocation>
        <location evidence="1">Cell membrane</location>
        <topology evidence="1">Multi-pass membrane protein</topology>
    </subcellularLocation>
</comment>
<evidence type="ECO:0000256" key="6">
    <source>
        <dbReference type="ARBA" id="ARBA00023136"/>
    </source>
</evidence>
<feature type="transmembrane region" description="Helical" evidence="8">
    <location>
        <begin position="57"/>
        <end position="77"/>
    </location>
</feature>
<dbReference type="Gene3D" id="1.20.1560.10">
    <property type="entry name" value="ABC transporter type 1, transmembrane domain"/>
    <property type="match status" value="1"/>
</dbReference>
<dbReference type="InterPro" id="IPR036640">
    <property type="entry name" value="ABC1_TM_sf"/>
</dbReference>
<feature type="transmembrane region" description="Helical" evidence="8">
    <location>
        <begin position="23"/>
        <end position="45"/>
    </location>
</feature>
<dbReference type="GO" id="GO:0005886">
    <property type="term" value="C:plasma membrane"/>
    <property type="evidence" value="ECO:0007669"/>
    <property type="project" value="UniProtKB-SubCell"/>
</dbReference>
<keyword evidence="6 8" id="KW-0472">Membrane</keyword>
<evidence type="ECO:0000256" key="8">
    <source>
        <dbReference type="SAM" id="Phobius"/>
    </source>
</evidence>
<feature type="region of interest" description="Disordered" evidence="7">
    <location>
        <begin position="560"/>
        <end position="591"/>
    </location>
</feature>